<keyword evidence="2" id="KW-0812">Transmembrane</keyword>
<name>A0AAV7KSB1_PLEWA</name>
<accession>A0AAV7KSB1</accession>
<evidence type="ECO:0000313" key="4">
    <source>
        <dbReference type="Proteomes" id="UP001066276"/>
    </source>
</evidence>
<feature type="transmembrane region" description="Helical" evidence="2">
    <location>
        <begin position="30"/>
        <end position="59"/>
    </location>
</feature>
<keyword evidence="4" id="KW-1185">Reference proteome</keyword>
<dbReference type="AlphaFoldDB" id="A0AAV7KSB1"/>
<keyword evidence="2" id="KW-0472">Membrane</keyword>
<gene>
    <name evidence="3" type="ORF">NDU88_002504</name>
</gene>
<protein>
    <submittedName>
        <fullName evidence="3">Uncharacterized protein</fullName>
    </submittedName>
</protein>
<dbReference type="EMBL" id="JANPWB010000016">
    <property type="protein sequence ID" value="KAJ1082336.1"/>
    <property type="molecule type" value="Genomic_DNA"/>
</dbReference>
<keyword evidence="2" id="KW-1133">Transmembrane helix</keyword>
<evidence type="ECO:0000256" key="2">
    <source>
        <dbReference type="SAM" id="Phobius"/>
    </source>
</evidence>
<organism evidence="3 4">
    <name type="scientific">Pleurodeles waltl</name>
    <name type="common">Iberian ribbed newt</name>
    <dbReference type="NCBI Taxonomy" id="8319"/>
    <lineage>
        <taxon>Eukaryota</taxon>
        <taxon>Metazoa</taxon>
        <taxon>Chordata</taxon>
        <taxon>Craniata</taxon>
        <taxon>Vertebrata</taxon>
        <taxon>Euteleostomi</taxon>
        <taxon>Amphibia</taxon>
        <taxon>Batrachia</taxon>
        <taxon>Caudata</taxon>
        <taxon>Salamandroidea</taxon>
        <taxon>Salamandridae</taxon>
        <taxon>Pleurodelinae</taxon>
        <taxon>Pleurodeles</taxon>
    </lineage>
</organism>
<sequence>MALRDTTFWRVEHSQGCCIPLGSTCGCSSLTAVVAAFFFLFAGISVRAGAVEVLGWLLMAPKTSRTPRMVRGKPSLEANAGRRDKKQPAAPPKDRASAQGKGVQ</sequence>
<feature type="region of interest" description="Disordered" evidence="1">
    <location>
        <begin position="66"/>
        <end position="104"/>
    </location>
</feature>
<reference evidence="3" key="1">
    <citation type="journal article" date="2022" name="bioRxiv">
        <title>Sequencing and chromosome-scale assembly of the giantPleurodeles waltlgenome.</title>
        <authorList>
            <person name="Brown T."/>
            <person name="Elewa A."/>
            <person name="Iarovenko S."/>
            <person name="Subramanian E."/>
            <person name="Araus A.J."/>
            <person name="Petzold A."/>
            <person name="Susuki M."/>
            <person name="Suzuki K.-i.T."/>
            <person name="Hayashi T."/>
            <person name="Toyoda A."/>
            <person name="Oliveira C."/>
            <person name="Osipova E."/>
            <person name="Leigh N.D."/>
            <person name="Simon A."/>
            <person name="Yun M.H."/>
        </authorList>
    </citation>
    <scope>NUCLEOTIDE SEQUENCE</scope>
    <source>
        <strain evidence="3">20211129_DDA</strain>
        <tissue evidence="3">Liver</tissue>
    </source>
</reference>
<dbReference type="Proteomes" id="UP001066276">
    <property type="component" value="Chromosome 12"/>
</dbReference>
<evidence type="ECO:0000313" key="3">
    <source>
        <dbReference type="EMBL" id="KAJ1082336.1"/>
    </source>
</evidence>
<evidence type="ECO:0000256" key="1">
    <source>
        <dbReference type="SAM" id="MobiDB-lite"/>
    </source>
</evidence>
<proteinExistence type="predicted"/>
<comment type="caution">
    <text evidence="3">The sequence shown here is derived from an EMBL/GenBank/DDBJ whole genome shotgun (WGS) entry which is preliminary data.</text>
</comment>
<dbReference type="PROSITE" id="PS51257">
    <property type="entry name" value="PROKAR_LIPOPROTEIN"/>
    <property type="match status" value="1"/>
</dbReference>